<dbReference type="Pfam" id="PF05133">
    <property type="entry name" value="SPP1_portal"/>
    <property type="match status" value="1"/>
</dbReference>
<feature type="non-terminal residue" evidence="1">
    <location>
        <position position="94"/>
    </location>
</feature>
<dbReference type="Proteomes" id="UP000305222">
    <property type="component" value="Unassembled WGS sequence"/>
</dbReference>
<reference evidence="1 2" key="1">
    <citation type="journal article" date="2019" name="Environ. Microbiol.">
        <title>An active ?-lactamase is a part of an orchestrated cell wall stress resistance network of Bacillus subtilis and related rhizosphere species.</title>
        <authorList>
            <person name="Bucher T."/>
            <person name="Keren-Paz A."/>
            <person name="Hausser J."/>
            <person name="Olender T."/>
            <person name="Cytryn E."/>
            <person name="Kolodkin-Gal I."/>
        </authorList>
    </citation>
    <scope>NUCLEOTIDE SEQUENCE [LARGE SCALE GENOMIC DNA]</scope>
    <source>
        <strain evidence="1 2">I5</strain>
    </source>
</reference>
<dbReference type="EMBL" id="SZON01000747">
    <property type="protein sequence ID" value="TKI94208.1"/>
    <property type="molecule type" value="Genomic_DNA"/>
</dbReference>
<name>A0A4U3B011_9BACI</name>
<evidence type="ECO:0000313" key="1">
    <source>
        <dbReference type="EMBL" id="TKI94208.1"/>
    </source>
</evidence>
<evidence type="ECO:0000313" key="2">
    <source>
        <dbReference type="Proteomes" id="UP000305222"/>
    </source>
</evidence>
<accession>A0A4U3B011</accession>
<proteinExistence type="predicted"/>
<dbReference type="AlphaFoldDB" id="A0A4U3B011"/>
<dbReference type="InterPro" id="IPR021145">
    <property type="entry name" value="Portal_protein_SPP1_Gp6-like"/>
</dbReference>
<gene>
    <name evidence="1" type="ORF">FC699_16120</name>
</gene>
<protein>
    <submittedName>
        <fullName evidence="1">Phage portal protein</fullName>
    </submittedName>
</protein>
<comment type="caution">
    <text evidence="1">The sequence shown here is derived from an EMBL/GenBank/DDBJ whole genome shotgun (WGS) entry which is preliminary data.</text>
</comment>
<sequence>MGLISGIKKVTDNRKITIDEESYKQIDVWKAIYSGHFSEWHDLKYQTVEGQKQRRMASLNMAKVVTQEMSSLIFNEKCSINISDEALFDNIKNV</sequence>
<organism evidence="1 2">
    <name type="scientific">Bacillus wiedmannii</name>
    <dbReference type="NCBI Taxonomy" id="1890302"/>
    <lineage>
        <taxon>Bacteria</taxon>
        <taxon>Bacillati</taxon>
        <taxon>Bacillota</taxon>
        <taxon>Bacilli</taxon>
        <taxon>Bacillales</taxon>
        <taxon>Bacillaceae</taxon>
        <taxon>Bacillus</taxon>
        <taxon>Bacillus cereus group</taxon>
    </lineage>
</organism>